<dbReference type="KEGG" id="ksk:KSE_70680"/>
<gene>
    <name evidence="8" type="ordered locus">KSE_70680</name>
</gene>
<keyword evidence="9" id="KW-1185">Reference proteome</keyword>
<dbReference type="PRINTS" id="PR00035">
    <property type="entry name" value="HTHGNTR"/>
</dbReference>
<dbReference type="GO" id="GO:0030170">
    <property type="term" value="F:pyridoxal phosphate binding"/>
    <property type="evidence" value="ECO:0007669"/>
    <property type="project" value="InterPro"/>
</dbReference>
<dbReference type="SUPFAM" id="SSF53383">
    <property type="entry name" value="PLP-dependent transferases"/>
    <property type="match status" value="1"/>
</dbReference>
<dbReference type="Proteomes" id="UP000007076">
    <property type="component" value="Chromosome"/>
</dbReference>
<dbReference type="InterPro" id="IPR000524">
    <property type="entry name" value="Tscrpt_reg_HTH_GntR"/>
</dbReference>
<dbReference type="PATRIC" id="fig|452652.3.peg.7103"/>
<organism evidence="8 9">
    <name type="scientific">Kitasatospora setae (strain ATCC 33774 / DSM 43861 / JCM 3304 / KCC A-0304 / NBRC 14216 / KM-6054)</name>
    <name type="common">Streptomyces setae</name>
    <dbReference type="NCBI Taxonomy" id="452652"/>
    <lineage>
        <taxon>Bacteria</taxon>
        <taxon>Bacillati</taxon>
        <taxon>Actinomycetota</taxon>
        <taxon>Actinomycetes</taxon>
        <taxon>Kitasatosporales</taxon>
        <taxon>Streptomycetaceae</taxon>
        <taxon>Kitasatospora</taxon>
    </lineage>
</organism>
<dbReference type="Gene3D" id="3.40.640.10">
    <property type="entry name" value="Type I PLP-dependent aspartate aminotransferase-like (Major domain)"/>
    <property type="match status" value="1"/>
</dbReference>
<dbReference type="GO" id="GO:0003700">
    <property type="term" value="F:DNA-binding transcription factor activity"/>
    <property type="evidence" value="ECO:0007669"/>
    <property type="project" value="InterPro"/>
</dbReference>
<dbReference type="InterPro" id="IPR051446">
    <property type="entry name" value="HTH_trans_reg/aminotransferase"/>
</dbReference>
<feature type="region of interest" description="Disordered" evidence="6">
    <location>
        <begin position="69"/>
        <end position="91"/>
    </location>
</feature>
<dbReference type="InterPro" id="IPR036388">
    <property type="entry name" value="WH-like_DNA-bd_sf"/>
</dbReference>
<dbReference type="EMBL" id="AP010968">
    <property type="protein sequence ID" value="BAJ32826.1"/>
    <property type="molecule type" value="Genomic_DNA"/>
</dbReference>
<evidence type="ECO:0000256" key="6">
    <source>
        <dbReference type="SAM" id="MobiDB-lite"/>
    </source>
</evidence>
<proteinExistence type="inferred from homology"/>
<evidence type="ECO:0000256" key="2">
    <source>
        <dbReference type="ARBA" id="ARBA00022898"/>
    </source>
</evidence>
<dbReference type="InterPro" id="IPR015421">
    <property type="entry name" value="PyrdxlP-dep_Trfase_major"/>
</dbReference>
<keyword evidence="3" id="KW-0805">Transcription regulation</keyword>
<dbReference type="GO" id="GO:0003677">
    <property type="term" value="F:DNA binding"/>
    <property type="evidence" value="ECO:0007669"/>
    <property type="project" value="UniProtKB-KW"/>
</dbReference>
<dbReference type="Pfam" id="PF00155">
    <property type="entry name" value="Aminotran_1_2"/>
    <property type="match status" value="1"/>
</dbReference>
<dbReference type="CDD" id="cd07377">
    <property type="entry name" value="WHTH_GntR"/>
    <property type="match status" value="1"/>
</dbReference>
<sequence>MLPISINRKLPRSITTQIQETIRERIADGTLHPGVRLPSSRDLAEDLGVSRSVVVQAYEQLAAGGYLRSTQGSGTRVATHLPDPDRDPAAPALAPKARYDLRVDATNSTLFPSREWLRAYEYVGQSIGGAGPQRYPLGDPVLRKELAAYLGRSRGVLTTTADLTVTADFDHTVDVVCHILHDLGVDHIAVENPGAPWQIRIAKRAGLRISGIPVDGDGVNVEALARSGARAVLVTPVSQVPTGAVLSPERREALLSWAADVDGWVIEYDRDGHLWFGAGGGPLALQRRRPERVVYIGTTGAMFGPCVPLGWVAAPDTVADRLRRIPLGVPDPLTQLTFAHFIASGMLDQHIRDVRTLLRARRAALRDAVEERLPGARMTGEPTGIHAYVQLPEGVDDARLAALARARSVIVHPGRHFHFGHRPPSSGVAIGYGAVRRSLIPDAVGVLARSLGEVTGRPGS</sequence>
<dbReference type="PANTHER" id="PTHR46577:SF1">
    <property type="entry name" value="HTH-TYPE TRANSCRIPTIONAL REGULATORY PROTEIN GABR"/>
    <property type="match status" value="1"/>
</dbReference>
<comment type="similarity">
    <text evidence="1">In the C-terminal section; belongs to the class-I pyridoxal-phosphate-dependent aminotransferase family.</text>
</comment>
<evidence type="ECO:0000256" key="1">
    <source>
        <dbReference type="ARBA" id="ARBA00005384"/>
    </source>
</evidence>
<name>E4NIM8_KITSK</name>
<dbReference type="SMART" id="SM00345">
    <property type="entry name" value="HTH_GNTR"/>
    <property type="match status" value="1"/>
</dbReference>
<dbReference type="SUPFAM" id="SSF46785">
    <property type="entry name" value="Winged helix' DNA-binding domain"/>
    <property type="match status" value="1"/>
</dbReference>
<keyword evidence="4" id="KW-0238">DNA-binding</keyword>
<evidence type="ECO:0000256" key="4">
    <source>
        <dbReference type="ARBA" id="ARBA00023125"/>
    </source>
</evidence>
<dbReference type="Pfam" id="PF00392">
    <property type="entry name" value="GntR"/>
    <property type="match status" value="1"/>
</dbReference>
<dbReference type="PANTHER" id="PTHR46577">
    <property type="entry name" value="HTH-TYPE TRANSCRIPTIONAL REGULATORY PROTEIN GABR"/>
    <property type="match status" value="1"/>
</dbReference>
<keyword evidence="5" id="KW-0804">Transcription</keyword>
<dbReference type="InterPro" id="IPR004839">
    <property type="entry name" value="Aminotransferase_I/II_large"/>
</dbReference>
<evidence type="ECO:0000256" key="3">
    <source>
        <dbReference type="ARBA" id="ARBA00023015"/>
    </source>
</evidence>
<dbReference type="CDD" id="cd00609">
    <property type="entry name" value="AAT_like"/>
    <property type="match status" value="1"/>
</dbReference>
<keyword evidence="2" id="KW-0663">Pyridoxal phosphate</keyword>
<dbReference type="STRING" id="452652.KSE_70680"/>
<dbReference type="InterPro" id="IPR036390">
    <property type="entry name" value="WH_DNA-bd_sf"/>
</dbReference>
<reference evidence="8 9" key="1">
    <citation type="journal article" date="2010" name="DNA Res.">
        <title>Genome sequence of Kitasatospora setae NBRC 14216T: an evolutionary snapshot of the family Streptomycetaceae.</title>
        <authorList>
            <person name="Ichikawa N."/>
            <person name="Oguchi A."/>
            <person name="Ikeda H."/>
            <person name="Ishikawa J."/>
            <person name="Kitani S."/>
            <person name="Watanabe Y."/>
            <person name="Nakamura S."/>
            <person name="Katano Y."/>
            <person name="Kishi E."/>
            <person name="Sasagawa M."/>
            <person name="Ankai A."/>
            <person name="Fukui S."/>
            <person name="Hashimoto Y."/>
            <person name="Kamata S."/>
            <person name="Otoguro M."/>
            <person name="Tanikawa S."/>
            <person name="Nihira T."/>
            <person name="Horinouchi S."/>
            <person name="Ohnishi Y."/>
            <person name="Hayakawa M."/>
            <person name="Kuzuyama T."/>
            <person name="Arisawa A."/>
            <person name="Nomoto F."/>
            <person name="Miura H."/>
            <person name="Takahashi Y."/>
            <person name="Fujita N."/>
        </authorList>
    </citation>
    <scope>NUCLEOTIDE SEQUENCE [LARGE SCALE GENOMIC DNA]</scope>
    <source>
        <strain evidence="9">ATCC 33774 / DSM 43861 / JCM 3304 / KCC A-0304 / NBRC 14216 / KM-6054</strain>
    </source>
</reference>
<evidence type="ECO:0000259" key="7">
    <source>
        <dbReference type="PROSITE" id="PS50949"/>
    </source>
</evidence>
<feature type="domain" description="HTH gntR-type" evidence="7">
    <location>
        <begin position="12"/>
        <end position="80"/>
    </location>
</feature>
<dbReference type="AlphaFoldDB" id="E4NIM8"/>
<protein>
    <submittedName>
        <fullName evidence="8">Putative GntR family transcriptional regulator</fullName>
    </submittedName>
</protein>
<dbReference type="HOGENOM" id="CLU_017584_0_1_11"/>
<evidence type="ECO:0000313" key="8">
    <source>
        <dbReference type="EMBL" id="BAJ32826.1"/>
    </source>
</evidence>
<dbReference type="InterPro" id="IPR015424">
    <property type="entry name" value="PyrdxlP-dep_Trfase"/>
</dbReference>
<dbReference type="eggNOG" id="COG1167">
    <property type="taxonomic scope" value="Bacteria"/>
</dbReference>
<dbReference type="Gene3D" id="1.10.10.10">
    <property type="entry name" value="Winged helix-like DNA-binding domain superfamily/Winged helix DNA-binding domain"/>
    <property type="match status" value="1"/>
</dbReference>
<accession>E4NIM8</accession>
<dbReference type="PROSITE" id="PS50949">
    <property type="entry name" value="HTH_GNTR"/>
    <property type="match status" value="1"/>
</dbReference>
<evidence type="ECO:0000313" key="9">
    <source>
        <dbReference type="Proteomes" id="UP000007076"/>
    </source>
</evidence>
<dbReference type="RefSeq" id="WP_014140117.1">
    <property type="nucleotide sequence ID" value="NC_016109.1"/>
</dbReference>
<evidence type="ECO:0000256" key="5">
    <source>
        <dbReference type="ARBA" id="ARBA00023163"/>
    </source>
</evidence>